<comment type="similarity">
    <text evidence="1">Belongs to the glycosyltransferase 2 family.</text>
</comment>
<feature type="domain" description="Glycosyltransferase 2-like" evidence="4">
    <location>
        <begin position="8"/>
        <end position="136"/>
    </location>
</feature>
<dbReference type="RefSeq" id="WP_086540693.1">
    <property type="nucleotide sequence ID" value="NZ_MSSW01000010.1"/>
</dbReference>
<evidence type="ECO:0000259" key="4">
    <source>
        <dbReference type="Pfam" id="PF00535"/>
    </source>
</evidence>
<proteinExistence type="inferred from homology"/>
<dbReference type="Pfam" id="PF00535">
    <property type="entry name" value="Glycos_transf_2"/>
    <property type="match status" value="1"/>
</dbReference>
<keyword evidence="3 5" id="KW-0808">Transferase</keyword>
<keyword evidence="2" id="KW-0328">Glycosyltransferase</keyword>
<sequence>MIKLGGFIITFHRPGILMDTLDQVFNQTFPPEFIWVIDNSKDDQTLSALIKRDDNRIKYHYMGYNAGPAGAAKKGLELCSAEDLAWIYWGHDNDPPKHLDTFEKLLAIKDDNPFCGILGAVGHFFDYERGSIKRIQSRLLERKISLEVECLSVGMSMLVHRDVIKVGVFPDPDLFLGFEELDFCLKAKRRGFDILVNCELFLRLRKMQNEVAIERSDYKKKDKLVLEYYFLRNLLYISDSLTLNAMKKQLIWKWIGKSVYGFRYGLKYGVENFRYIFLAFLHYHKGIKGKTLSLV</sequence>
<evidence type="ECO:0000256" key="3">
    <source>
        <dbReference type="ARBA" id="ARBA00022679"/>
    </source>
</evidence>
<reference evidence="5 6" key="1">
    <citation type="submission" date="2018-08" db="EMBL/GenBank/DDBJ databases">
        <title>Genomic Encyclopedia of Archaeal and Bacterial Type Strains, Phase II (KMG-II): from individual species to whole genera.</title>
        <authorList>
            <person name="Goeker M."/>
        </authorList>
    </citation>
    <scope>NUCLEOTIDE SEQUENCE [LARGE SCALE GENOMIC DNA]</scope>
    <source>
        <strain evidence="5 6">DSM 15986</strain>
    </source>
</reference>
<evidence type="ECO:0000256" key="1">
    <source>
        <dbReference type="ARBA" id="ARBA00006739"/>
    </source>
</evidence>
<protein>
    <submittedName>
        <fullName evidence="5">GT2 family glycosyltransferase</fullName>
    </submittedName>
</protein>
<dbReference type="InterPro" id="IPR029044">
    <property type="entry name" value="Nucleotide-diphossugar_trans"/>
</dbReference>
<comment type="caution">
    <text evidence="5">The sequence shown here is derived from an EMBL/GenBank/DDBJ whole genome shotgun (WGS) entry which is preliminary data.</text>
</comment>
<evidence type="ECO:0000313" key="6">
    <source>
        <dbReference type="Proteomes" id="UP000256405"/>
    </source>
</evidence>
<dbReference type="SUPFAM" id="SSF53448">
    <property type="entry name" value="Nucleotide-diphospho-sugar transferases"/>
    <property type="match status" value="1"/>
</dbReference>
<dbReference type="Gene3D" id="3.90.550.10">
    <property type="entry name" value="Spore Coat Polysaccharide Biosynthesis Protein SpsA, Chain A"/>
    <property type="match status" value="1"/>
</dbReference>
<dbReference type="PANTHER" id="PTHR43179:SF12">
    <property type="entry name" value="GALACTOFURANOSYLTRANSFERASE GLFT2"/>
    <property type="match status" value="1"/>
</dbReference>
<organism evidence="5 6">
    <name type="scientific">Algoriphagus antarcticus</name>
    <dbReference type="NCBI Taxonomy" id="238540"/>
    <lineage>
        <taxon>Bacteria</taxon>
        <taxon>Pseudomonadati</taxon>
        <taxon>Bacteroidota</taxon>
        <taxon>Cytophagia</taxon>
        <taxon>Cytophagales</taxon>
        <taxon>Cyclobacteriaceae</taxon>
        <taxon>Algoriphagus</taxon>
    </lineage>
</organism>
<dbReference type="AlphaFoldDB" id="A0A3E0DZX6"/>
<dbReference type="OrthoDB" id="7665907at2"/>
<evidence type="ECO:0000313" key="5">
    <source>
        <dbReference type="EMBL" id="REG91521.1"/>
    </source>
</evidence>
<dbReference type="Proteomes" id="UP000256405">
    <property type="component" value="Unassembled WGS sequence"/>
</dbReference>
<dbReference type="InterPro" id="IPR001173">
    <property type="entry name" value="Glyco_trans_2-like"/>
</dbReference>
<dbReference type="PANTHER" id="PTHR43179">
    <property type="entry name" value="RHAMNOSYLTRANSFERASE WBBL"/>
    <property type="match status" value="1"/>
</dbReference>
<dbReference type="EMBL" id="QUNF01000004">
    <property type="protein sequence ID" value="REG91521.1"/>
    <property type="molecule type" value="Genomic_DNA"/>
</dbReference>
<dbReference type="GO" id="GO:0016757">
    <property type="term" value="F:glycosyltransferase activity"/>
    <property type="evidence" value="ECO:0007669"/>
    <property type="project" value="UniProtKB-KW"/>
</dbReference>
<keyword evidence="6" id="KW-1185">Reference proteome</keyword>
<gene>
    <name evidence="5" type="ORF">C8N25_104135</name>
</gene>
<accession>A0A3E0DZX6</accession>
<evidence type="ECO:0000256" key="2">
    <source>
        <dbReference type="ARBA" id="ARBA00022676"/>
    </source>
</evidence>
<name>A0A3E0DZX6_9BACT</name>